<reference evidence="1 2" key="1">
    <citation type="journal article" date="2013" name="Proc. Natl. Acad. Sci. U.S.A.">
        <title>Fine-scale variation in meiotic recombination in Mimulus inferred from population shotgun sequencing.</title>
        <authorList>
            <person name="Hellsten U."/>
            <person name="Wright K.M."/>
            <person name="Jenkins J."/>
            <person name="Shu S."/>
            <person name="Yuan Y."/>
            <person name="Wessler S.R."/>
            <person name="Schmutz J."/>
            <person name="Willis J.H."/>
            <person name="Rokhsar D.S."/>
        </authorList>
    </citation>
    <scope>NUCLEOTIDE SEQUENCE [LARGE SCALE GENOMIC DNA]</scope>
    <source>
        <strain evidence="2">cv. DUN x IM62</strain>
    </source>
</reference>
<dbReference type="AlphaFoldDB" id="A0A022REU6"/>
<gene>
    <name evidence="1" type="ORF">MIMGU_mgv1a0031092mg</name>
</gene>
<protein>
    <submittedName>
        <fullName evidence="1">Uncharacterized protein</fullName>
    </submittedName>
</protein>
<evidence type="ECO:0000313" key="2">
    <source>
        <dbReference type="Proteomes" id="UP000030748"/>
    </source>
</evidence>
<evidence type="ECO:0000313" key="1">
    <source>
        <dbReference type="EMBL" id="EYU38514.1"/>
    </source>
</evidence>
<name>A0A022REU6_ERYGU</name>
<sequence>RLVGSWVHRMPRIRTMIPPKKKNGSMLKKIGVLLIERAEVDMKKKKLQAGIFGVVRIGRSFMQCREVE</sequence>
<feature type="non-terminal residue" evidence="1">
    <location>
        <position position="1"/>
    </location>
</feature>
<dbReference type="Proteomes" id="UP000030748">
    <property type="component" value="Unassembled WGS sequence"/>
</dbReference>
<dbReference type="EMBL" id="KI630480">
    <property type="protein sequence ID" value="EYU38514.1"/>
    <property type="molecule type" value="Genomic_DNA"/>
</dbReference>
<organism evidence="1 2">
    <name type="scientific">Erythranthe guttata</name>
    <name type="common">Yellow monkey flower</name>
    <name type="synonym">Mimulus guttatus</name>
    <dbReference type="NCBI Taxonomy" id="4155"/>
    <lineage>
        <taxon>Eukaryota</taxon>
        <taxon>Viridiplantae</taxon>
        <taxon>Streptophyta</taxon>
        <taxon>Embryophyta</taxon>
        <taxon>Tracheophyta</taxon>
        <taxon>Spermatophyta</taxon>
        <taxon>Magnoliopsida</taxon>
        <taxon>eudicotyledons</taxon>
        <taxon>Gunneridae</taxon>
        <taxon>Pentapetalae</taxon>
        <taxon>asterids</taxon>
        <taxon>lamiids</taxon>
        <taxon>Lamiales</taxon>
        <taxon>Phrymaceae</taxon>
        <taxon>Erythranthe</taxon>
    </lineage>
</organism>
<accession>A0A022REU6</accession>
<keyword evidence="2" id="KW-1185">Reference proteome</keyword>
<proteinExistence type="predicted"/>